<evidence type="ECO:0000259" key="2">
    <source>
        <dbReference type="PROSITE" id="PS50943"/>
    </source>
</evidence>
<organism evidence="3 4">
    <name type="scientific">Lentzea miocenica</name>
    <dbReference type="NCBI Taxonomy" id="3095431"/>
    <lineage>
        <taxon>Bacteria</taxon>
        <taxon>Bacillati</taxon>
        <taxon>Actinomycetota</taxon>
        <taxon>Actinomycetes</taxon>
        <taxon>Pseudonocardiales</taxon>
        <taxon>Pseudonocardiaceae</taxon>
        <taxon>Lentzea</taxon>
    </lineage>
</organism>
<dbReference type="RefSeq" id="WP_319963815.1">
    <property type="nucleotide sequence ID" value="NZ_JAXAVW010000001.1"/>
</dbReference>
<dbReference type="Gene3D" id="1.25.40.10">
    <property type="entry name" value="Tetratricopeptide repeat domain"/>
    <property type="match status" value="1"/>
</dbReference>
<dbReference type="InterPro" id="IPR001387">
    <property type="entry name" value="Cro/C1-type_HTH"/>
</dbReference>
<feature type="region of interest" description="Disordered" evidence="1">
    <location>
        <begin position="83"/>
        <end position="102"/>
    </location>
</feature>
<dbReference type="SMART" id="SM00530">
    <property type="entry name" value="HTH_XRE"/>
    <property type="match status" value="1"/>
</dbReference>
<accession>A0ABU4SSE5</accession>
<reference evidence="3 4" key="1">
    <citation type="submission" date="2023-11" db="EMBL/GenBank/DDBJ databases">
        <title>Lentzea sokolovensis, sp. nov., Lentzea kristufkii, sp. nov., and Lentzea miocenensis, sp. nov., rare actinobacteria from Sokolov Coal Basin, Miocene lacustrine sediment, Czech Republic.</title>
        <authorList>
            <person name="Lara A."/>
            <person name="Kotroba L."/>
            <person name="Nouioui I."/>
            <person name="Neumann-Schaal M."/>
            <person name="Mast Y."/>
            <person name="Chronakova A."/>
        </authorList>
    </citation>
    <scope>NUCLEOTIDE SEQUENCE [LARGE SCALE GENOMIC DNA]</scope>
    <source>
        <strain evidence="3 4">BCCO 10_0856</strain>
    </source>
</reference>
<sequence>MTTSKGASRTVLALRIRQRRLTVDEFVDRLETFARETGEIATLGLRHAQRLCTGKLKPDQLRTSTVRLLERYFETPIEELLSAPEQSVTSTGKGERKSPRPDSAFAVARKRVGFSQERLAEAVGVDCQTVGRWERGECAPQAWLRPRIAKALGITVGELAIAIEATREVRVQVDRREFMGAAAGTMLSMTTTFGPALSPRAGESDWQYLLDRTARLRRLDNYLGGRDTYSLYASELASTKAYVKSVSCTPKMRTALVSVISEQAQMTGWAAFDAGMQAEATRHYRDSLKAAKEAKDDVLAGNALAFLAYQEVSTSGPNISLAEASFTAAEKDATPKVRALLLERKAWTYAVAGDYQATERALEDAKVAVRVRSDHPEPDWVFWIDDNEIEIMAGRCWAELRRPLRAVTTLDTALARFDDTQARDKALYMTSLAHALIDGKEIERAALVTQESVRLAQGVGSVRPLERINGVVDRLQEFKASAGVAQVLDRVRA</sequence>
<protein>
    <submittedName>
        <fullName evidence="3">Helix-turn-helix domain-containing protein</fullName>
    </submittedName>
</protein>
<dbReference type="InterPro" id="IPR010982">
    <property type="entry name" value="Lambda_DNA-bd_dom_sf"/>
</dbReference>
<dbReference type="PROSITE" id="PS50943">
    <property type="entry name" value="HTH_CROC1"/>
    <property type="match status" value="1"/>
</dbReference>
<dbReference type="EMBL" id="JAXAVW010000001">
    <property type="protein sequence ID" value="MDX8028814.1"/>
    <property type="molecule type" value="Genomic_DNA"/>
</dbReference>
<evidence type="ECO:0000256" key="1">
    <source>
        <dbReference type="SAM" id="MobiDB-lite"/>
    </source>
</evidence>
<evidence type="ECO:0000313" key="3">
    <source>
        <dbReference type="EMBL" id="MDX8028814.1"/>
    </source>
</evidence>
<dbReference type="InterPro" id="IPR011990">
    <property type="entry name" value="TPR-like_helical_dom_sf"/>
</dbReference>
<dbReference type="CDD" id="cd00093">
    <property type="entry name" value="HTH_XRE"/>
    <property type="match status" value="1"/>
</dbReference>
<name>A0ABU4SSE5_9PSEU</name>
<keyword evidence="4" id="KW-1185">Reference proteome</keyword>
<dbReference type="Proteomes" id="UP001285521">
    <property type="component" value="Unassembled WGS sequence"/>
</dbReference>
<proteinExistence type="predicted"/>
<comment type="caution">
    <text evidence="3">The sequence shown here is derived from an EMBL/GenBank/DDBJ whole genome shotgun (WGS) entry which is preliminary data.</text>
</comment>
<dbReference type="Gene3D" id="1.10.260.40">
    <property type="entry name" value="lambda repressor-like DNA-binding domains"/>
    <property type="match status" value="1"/>
</dbReference>
<feature type="domain" description="HTH cro/C1-type" evidence="2">
    <location>
        <begin position="108"/>
        <end position="159"/>
    </location>
</feature>
<gene>
    <name evidence="3" type="ORF">SK803_01265</name>
</gene>
<dbReference type="Pfam" id="PF01381">
    <property type="entry name" value="HTH_3"/>
    <property type="match status" value="1"/>
</dbReference>
<evidence type="ECO:0000313" key="4">
    <source>
        <dbReference type="Proteomes" id="UP001285521"/>
    </source>
</evidence>
<dbReference type="SUPFAM" id="SSF47413">
    <property type="entry name" value="lambda repressor-like DNA-binding domains"/>
    <property type="match status" value="1"/>
</dbReference>